<evidence type="ECO:0000256" key="13">
    <source>
        <dbReference type="ARBA" id="ARBA00023012"/>
    </source>
</evidence>
<feature type="transmembrane region" description="Helical" evidence="15">
    <location>
        <begin position="20"/>
        <end position="38"/>
    </location>
</feature>
<dbReference type="GO" id="GO:0005886">
    <property type="term" value="C:plasma membrane"/>
    <property type="evidence" value="ECO:0007669"/>
    <property type="project" value="UniProtKB-SubCell"/>
</dbReference>
<dbReference type="InterPro" id="IPR003661">
    <property type="entry name" value="HisK_dim/P_dom"/>
</dbReference>
<dbReference type="AlphaFoldDB" id="A0A6I6IMQ5"/>
<dbReference type="PANTHER" id="PTHR44936:SF5">
    <property type="entry name" value="SENSOR HISTIDINE KINASE ENVZ"/>
    <property type="match status" value="1"/>
</dbReference>
<dbReference type="InterPro" id="IPR004358">
    <property type="entry name" value="Sig_transdc_His_kin-like_C"/>
</dbReference>
<dbReference type="Proteomes" id="UP000428330">
    <property type="component" value="Chromosome"/>
</dbReference>
<evidence type="ECO:0000256" key="6">
    <source>
        <dbReference type="ARBA" id="ARBA00022553"/>
    </source>
</evidence>
<dbReference type="KEGG" id="rom:EI983_08390"/>
<dbReference type="EC" id="2.7.13.3" evidence="3"/>
<dbReference type="InterPro" id="IPR050980">
    <property type="entry name" value="2C_sensor_his_kinase"/>
</dbReference>
<dbReference type="InterPro" id="IPR036097">
    <property type="entry name" value="HisK_dim/P_sf"/>
</dbReference>
<dbReference type="Pfam" id="PF02518">
    <property type="entry name" value="HATPase_c"/>
    <property type="match status" value="1"/>
</dbReference>
<feature type="transmembrane region" description="Helical" evidence="15">
    <location>
        <begin position="158"/>
        <end position="177"/>
    </location>
</feature>
<evidence type="ECO:0000256" key="14">
    <source>
        <dbReference type="ARBA" id="ARBA00023136"/>
    </source>
</evidence>
<dbReference type="InterPro" id="IPR036890">
    <property type="entry name" value="HATPase_C_sf"/>
</dbReference>
<dbReference type="GO" id="GO:0005524">
    <property type="term" value="F:ATP binding"/>
    <property type="evidence" value="ECO:0007669"/>
    <property type="project" value="UniProtKB-KW"/>
</dbReference>
<evidence type="ECO:0000256" key="2">
    <source>
        <dbReference type="ARBA" id="ARBA00004429"/>
    </source>
</evidence>
<keyword evidence="4" id="KW-1003">Cell membrane</keyword>
<gene>
    <name evidence="18" type="ORF">EI983_08390</name>
</gene>
<protein>
    <recommendedName>
        <fullName evidence="3">histidine kinase</fullName>
        <ecNumber evidence="3">2.7.13.3</ecNumber>
    </recommendedName>
</protein>
<evidence type="ECO:0000256" key="9">
    <source>
        <dbReference type="ARBA" id="ARBA00022741"/>
    </source>
</evidence>
<dbReference type="Pfam" id="PF00512">
    <property type="entry name" value="HisKA"/>
    <property type="match status" value="1"/>
</dbReference>
<evidence type="ECO:0000256" key="15">
    <source>
        <dbReference type="SAM" id="Phobius"/>
    </source>
</evidence>
<proteinExistence type="predicted"/>
<evidence type="ECO:0000256" key="4">
    <source>
        <dbReference type="ARBA" id="ARBA00022475"/>
    </source>
</evidence>
<dbReference type="EMBL" id="CP034348">
    <property type="protein sequence ID" value="QGX98299.1"/>
    <property type="molecule type" value="Genomic_DNA"/>
</dbReference>
<dbReference type="RefSeq" id="WP_157706932.1">
    <property type="nucleotide sequence ID" value="NZ_CP034348.1"/>
</dbReference>
<feature type="domain" description="Histidine kinase" evidence="16">
    <location>
        <begin position="237"/>
        <end position="435"/>
    </location>
</feature>
<evidence type="ECO:0000256" key="1">
    <source>
        <dbReference type="ARBA" id="ARBA00000085"/>
    </source>
</evidence>
<feature type="domain" description="HAMP" evidence="17">
    <location>
        <begin position="178"/>
        <end position="229"/>
    </location>
</feature>
<comment type="subcellular location">
    <subcellularLocation>
        <location evidence="2">Cell inner membrane</location>
        <topology evidence="2">Multi-pass membrane protein</topology>
    </subcellularLocation>
</comment>
<evidence type="ECO:0000256" key="10">
    <source>
        <dbReference type="ARBA" id="ARBA00022777"/>
    </source>
</evidence>
<dbReference type="SMART" id="SM00388">
    <property type="entry name" value="HisKA"/>
    <property type="match status" value="1"/>
</dbReference>
<keyword evidence="9" id="KW-0547">Nucleotide-binding</keyword>
<dbReference type="OrthoDB" id="9804645at2"/>
<keyword evidence="14 15" id="KW-0472">Membrane</keyword>
<dbReference type="SMART" id="SM00387">
    <property type="entry name" value="HATPase_c"/>
    <property type="match status" value="1"/>
</dbReference>
<dbReference type="PRINTS" id="PR00344">
    <property type="entry name" value="BCTRLSENSOR"/>
</dbReference>
<dbReference type="Pfam" id="PF00672">
    <property type="entry name" value="HAMP"/>
    <property type="match status" value="1"/>
</dbReference>
<keyword evidence="6" id="KW-0597">Phosphoprotein</keyword>
<name>A0A6I6IMQ5_9RHOB</name>
<evidence type="ECO:0000259" key="17">
    <source>
        <dbReference type="PROSITE" id="PS50885"/>
    </source>
</evidence>
<sequence length="435" mass="48011">MSFRWLKPYLPRSLYGRAMLILLLPVITLLLVVSVVFIQRHFDGVSEQMTTSVSREVRLLLSEHPGGAAEIAGSTTARILQISAETVAPGDVPGEDIRQWYDLTGGVVTRHLHAFLPGLLAVELPDTQVVRLYFDHGGETIALSFDRRRASAANPHQLLVNMLVFGVLMTIVSFLYLRNQLRPITRLARAAEAFGRGRHEPYRPSGATEVRAAGNAFVNMRARIERQIEQRTLMLSGVSHDLRTPLTRLKLGLSMLEDEEAAPMRQDVADMERLLNEFLDFARGAQEGEPEPVDPMALVRQIVEDARRAELPVTLVEAEGAGQMRLREGGIRRAVENLIGNAVRYGARAEVSVVLSDKSLRIRVEDDGPGIPVERREEAMKPFTRLEPARNQNRGTGVGLGLSIALDIARAHGGTLRLAESAKLGGLRADIVIGR</sequence>
<comment type="catalytic activity">
    <reaction evidence="1">
        <text>ATP + protein L-histidine = ADP + protein N-phospho-L-histidine.</text>
        <dbReference type="EC" id="2.7.13.3"/>
    </reaction>
</comment>
<dbReference type="SUPFAM" id="SSF47384">
    <property type="entry name" value="Homodimeric domain of signal transducing histidine kinase"/>
    <property type="match status" value="1"/>
</dbReference>
<dbReference type="InterPro" id="IPR003594">
    <property type="entry name" value="HATPase_dom"/>
</dbReference>
<dbReference type="PROSITE" id="PS50109">
    <property type="entry name" value="HIS_KIN"/>
    <property type="match status" value="1"/>
</dbReference>
<evidence type="ECO:0000313" key="18">
    <source>
        <dbReference type="EMBL" id="QGX98299.1"/>
    </source>
</evidence>
<dbReference type="InterPro" id="IPR003660">
    <property type="entry name" value="HAMP_dom"/>
</dbReference>
<evidence type="ECO:0000256" key="12">
    <source>
        <dbReference type="ARBA" id="ARBA00022989"/>
    </source>
</evidence>
<dbReference type="SUPFAM" id="SSF55874">
    <property type="entry name" value="ATPase domain of HSP90 chaperone/DNA topoisomerase II/histidine kinase"/>
    <property type="match status" value="1"/>
</dbReference>
<reference evidence="19" key="1">
    <citation type="submission" date="2018-12" db="EMBL/GenBank/DDBJ databases">
        <title>Complete genome sequence of Roseovarius sp. MME-070.</title>
        <authorList>
            <person name="Nam Y.-D."/>
            <person name="Kang J."/>
            <person name="Chung W.-H."/>
            <person name="Park Y.S."/>
        </authorList>
    </citation>
    <scope>NUCLEOTIDE SEQUENCE [LARGE SCALE GENOMIC DNA]</scope>
    <source>
        <strain evidence="19">MME-070</strain>
    </source>
</reference>
<evidence type="ECO:0000256" key="3">
    <source>
        <dbReference type="ARBA" id="ARBA00012438"/>
    </source>
</evidence>
<keyword evidence="13" id="KW-0902">Two-component regulatory system</keyword>
<evidence type="ECO:0000259" key="16">
    <source>
        <dbReference type="PROSITE" id="PS50109"/>
    </source>
</evidence>
<evidence type="ECO:0000313" key="19">
    <source>
        <dbReference type="Proteomes" id="UP000428330"/>
    </source>
</evidence>
<dbReference type="CDD" id="cd00075">
    <property type="entry name" value="HATPase"/>
    <property type="match status" value="1"/>
</dbReference>
<dbReference type="GO" id="GO:0000155">
    <property type="term" value="F:phosphorelay sensor kinase activity"/>
    <property type="evidence" value="ECO:0007669"/>
    <property type="project" value="InterPro"/>
</dbReference>
<keyword evidence="19" id="KW-1185">Reference proteome</keyword>
<keyword evidence="7" id="KW-0808">Transferase</keyword>
<dbReference type="Gene3D" id="3.30.565.10">
    <property type="entry name" value="Histidine kinase-like ATPase, C-terminal domain"/>
    <property type="match status" value="1"/>
</dbReference>
<keyword evidence="12 15" id="KW-1133">Transmembrane helix</keyword>
<dbReference type="InterPro" id="IPR005467">
    <property type="entry name" value="His_kinase_dom"/>
</dbReference>
<organism evidence="18 19">
    <name type="scientific">Roseovarius faecimaris</name>
    <dbReference type="NCBI Taxonomy" id="2494550"/>
    <lineage>
        <taxon>Bacteria</taxon>
        <taxon>Pseudomonadati</taxon>
        <taxon>Pseudomonadota</taxon>
        <taxon>Alphaproteobacteria</taxon>
        <taxon>Rhodobacterales</taxon>
        <taxon>Roseobacteraceae</taxon>
        <taxon>Roseovarius</taxon>
    </lineage>
</organism>
<dbReference type="PROSITE" id="PS50885">
    <property type="entry name" value="HAMP"/>
    <property type="match status" value="1"/>
</dbReference>
<keyword evidence="8 15" id="KW-0812">Transmembrane</keyword>
<dbReference type="PANTHER" id="PTHR44936">
    <property type="entry name" value="SENSOR PROTEIN CREC"/>
    <property type="match status" value="1"/>
</dbReference>
<dbReference type="Gene3D" id="1.10.287.130">
    <property type="match status" value="1"/>
</dbReference>
<keyword evidence="11" id="KW-0067">ATP-binding</keyword>
<evidence type="ECO:0000256" key="11">
    <source>
        <dbReference type="ARBA" id="ARBA00022840"/>
    </source>
</evidence>
<dbReference type="SMART" id="SM00304">
    <property type="entry name" value="HAMP"/>
    <property type="match status" value="1"/>
</dbReference>
<evidence type="ECO:0000256" key="7">
    <source>
        <dbReference type="ARBA" id="ARBA00022679"/>
    </source>
</evidence>
<keyword evidence="10" id="KW-0418">Kinase</keyword>
<evidence type="ECO:0000256" key="8">
    <source>
        <dbReference type="ARBA" id="ARBA00022692"/>
    </source>
</evidence>
<evidence type="ECO:0000256" key="5">
    <source>
        <dbReference type="ARBA" id="ARBA00022519"/>
    </source>
</evidence>
<accession>A0A6I6IMQ5</accession>
<keyword evidence="5" id="KW-0997">Cell inner membrane</keyword>
<dbReference type="CDD" id="cd00082">
    <property type="entry name" value="HisKA"/>
    <property type="match status" value="1"/>
</dbReference>